<dbReference type="GO" id="GO:0009103">
    <property type="term" value="P:lipopolysaccharide biosynthetic process"/>
    <property type="evidence" value="ECO:0007669"/>
    <property type="project" value="UniProtKB-ARBA"/>
</dbReference>
<feature type="transmembrane region" description="Helical" evidence="8">
    <location>
        <begin position="368"/>
        <end position="386"/>
    </location>
</feature>
<dbReference type="AlphaFoldDB" id="A0A239ZVY3"/>
<keyword evidence="3 10" id="KW-0328">Glycosyltransferase</keyword>
<evidence type="ECO:0000259" key="9">
    <source>
        <dbReference type="Pfam" id="PF13231"/>
    </source>
</evidence>
<evidence type="ECO:0000256" key="2">
    <source>
        <dbReference type="ARBA" id="ARBA00022475"/>
    </source>
</evidence>
<dbReference type="InterPro" id="IPR050297">
    <property type="entry name" value="LipidA_mod_glycosyltrf_83"/>
</dbReference>
<evidence type="ECO:0000313" key="10">
    <source>
        <dbReference type="EMBL" id="SNV75245.1"/>
    </source>
</evidence>
<protein>
    <submittedName>
        <fullName evidence="10">Undecaprenyl phosphate-alpha-4-amino-4-deoxy-L-arabinose arabinosyl transferase</fullName>
        <ecNumber evidence="10">2.4.2.43</ecNumber>
    </submittedName>
</protein>
<evidence type="ECO:0000313" key="11">
    <source>
        <dbReference type="Proteomes" id="UP000214973"/>
    </source>
</evidence>
<gene>
    <name evidence="10" type="primary">arnT_2</name>
    <name evidence="10" type="ORF">SAMEA44547418_01791</name>
</gene>
<keyword evidence="5 8" id="KW-0812">Transmembrane</keyword>
<feature type="transmembrane region" description="Helical" evidence="8">
    <location>
        <begin position="133"/>
        <end position="150"/>
    </location>
</feature>
<keyword evidence="4 10" id="KW-0808">Transferase</keyword>
<evidence type="ECO:0000256" key="3">
    <source>
        <dbReference type="ARBA" id="ARBA00022676"/>
    </source>
</evidence>
<dbReference type="InterPro" id="IPR038731">
    <property type="entry name" value="RgtA/B/C-like"/>
</dbReference>
<evidence type="ECO:0000256" key="6">
    <source>
        <dbReference type="ARBA" id="ARBA00022989"/>
    </source>
</evidence>
<dbReference type="PANTHER" id="PTHR33908">
    <property type="entry name" value="MANNOSYLTRANSFERASE YKCB-RELATED"/>
    <property type="match status" value="1"/>
</dbReference>
<dbReference type="EC" id="2.4.2.43" evidence="10"/>
<accession>A0A239ZVY3</accession>
<evidence type="ECO:0000256" key="5">
    <source>
        <dbReference type="ARBA" id="ARBA00022692"/>
    </source>
</evidence>
<dbReference type="GO" id="GO:0103015">
    <property type="term" value="F:4-amino-4-deoxy-L-arabinose transferase activity"/>
    <property type="evidence" value="ECO:0007669"/>
    <property type="project" value="UniProtKB-EC"/>
</dbReference>
<feature type="transmembrane region" description="Helical" evidence="8">
    <location>
        <begin position="57"/>
        <end position="76"/>
    </location>
</feature>
<feature type="transmembrane region" description="Helical" evidence="8">
    <location>
        <begin position="108"/>
        <end position="126"/>
    </location>
</feature>
<evidence type="ECO:0000256" key="8">
    <source>
        <dbReference type="SAM" id="Phobius"/>
    </source>
</evidence>
<evidence type="ECO:0000256" key="1">
    <source>
        <dbReference type="ARBA" id="ARBA00004651"/>
    </source>
</evidence>
<feature type="transmembrane region" description="Helical" evidence="8">
    <location>
        <begin position="7"/>
        <end position="25"/>
    </location>
</feature>
<dbReference type="Proteomes" id="UP000214973">
    <property type="component" value="Chromosome 1"/>
</dbReference>
<feature type="transmembrane region" description="Helical" evidence="8">
    <location>
        <begin position="339"/>
        <end position="362"/>
    </location>
</feature>
<evidence type="ECO:0000256" key="4">
    <source>
        <dbReference type="ARBA" id="ARBA00022679"/>
    </source>
</evidence>
<evidence type="ECO:0000256" key="7">
    <source>
        <dbReference type="ARBA" id="ARBA00023136"/>
    </source>
</evidence>
<keyword evidence="11" id="KW-1185">Reference proteome</keyword>
<dbReference type="RefSeq" id="WP_095066575.1">
    <property type="nucleotide sequence ID" value="NZ_LT906470.1"/>
</dbReference>
<keyword evidence="6 8" id="KW-1133">Transmembrane helix</keyword>
<dbReference type="PANTHER" id="PTHR33908:SF3">
    <property type="entry name" value="UNDECAPRENYL PHOSPHATE-ALPHA-4-AMINO-4-DEOXY-L-ARABINOSE ARABINOSYL TRANSFERASE"/>
    <property type="match status" value="1"/>
</dbReference>
<feature type="domain" description="Glycosyltransferase RgtA/B/C/D-like" evidence="9">
    <location>
        <begin position="60"/>
        <end position="221"/>
    </location>
</feature>
<dbReference type="Pfam" id="PF13231">
    <property type="entry name" value="PMT_2"/>
    <property type="match status" value="1"/>
</dbReference>
<dbReference type="GO" id="GO:0010041">
    <property type="term" value="P:response to iron(III) ion"/>
    <property type="evidence" value="ECO:0007669"/>
    <property type="project" value="TreeGrafter"/>
</dbReference>
<reference evidence="10 11" key="1">
    <citation type="submission" date="2017-06" db="EMBL/GenBank/DDBJ databases">
        <authorList>
            <consortium name="Pathogen Informatics"/>
        </authorList>
    </citation>
    <scope>NUCLEOTIDE SEQUENCE [LARGE SCALE GENOMIC DNA]</scope>
    <source>
        <strain evidence="10 11">NCTC12018</strain>
    </source>
</reference>
<feature type="transmembrane region" description="Helical" evidence="8">
    <location>
        <begin position="204"/>
        <end position="222"/>
    </location>
</feature>
<dbReference type="KEGG" id="vrm:44547418_01791"/>
<organism evidence="10 11">
    <name type="scientific">Veillonella rodentium</name>
    <dbReference type="NCBI Taxonomy" id="248315"/>
    <lineage>
        <taxon>Bacteria</taxon>
        <taxon>Bacillati</taxon>
        <taxon>Bacillota</taxon>
        <taxon>Negativicutes</taxon>
        <taxon>Veillonellales</taxon>
        <taxon>Veillonellaceae</taxon>
        <taxon>Veillonella</taxon>
    </lineage>
</organism>
<feature type="transmembrane region" description="Helical" evidence="8">
    <location>
        <begin position="255"/>
        <end position="275"/>
    </location>
</feature>
<proteinExistence type="predicted"/>
<dbReference type="EMBL" id="LT906470">
    <property type="protein sequence ID" value="SNV75245.1"/>
    <property type="molecule type" value="Genomic_DNA"/>
</dbReference>
<dbReference type="GO" id="GO:0005886">
    <property type="term" value="C:plasma membrane"/>
    <property type="evidence" value="ECO:0007669"/>
    <property type="project" value="UniProtKB-SubCell"/>
</dbReference>
<sequence length="543" mass="61674">MKLSRLTPVVFIVWLVFYMVGNNILPVTDPVESNYALTAKEMVLSGNWLSPQIYGTYWYDKPIMIYWLIALGFKLFDIADWVVRLPSTLFGALSVATMYQAIRSMSGRWVLGLIAASVLGSSLMFWTVAHGVVTDMVLLYTTLMIMIYAYRGLVLNRRNAMIVAYAFAALGVLTKGPVAIVLPGIILLIYAAIYRSGTMLKRIFDWRGILVFCAIALPWYAYMYSVHGQAFIDGFLGLHNVTRATQSEHPEDNVWWYYIAIFLGASLPWTGAIIYGIISGYKQRRKAYVYCLAWGLGTILFYTLMATKYPLYTFVSLVPFSAFGAMGVMKAVRAGRSRVLPWIIIGPALLLWLSYVAASFFAPWGFYYLLYVVVAVSVLLVLHAWYTHYRYRLVSIIVLGTMVISSIVLMEGVEPLFKQRSSVDVVPVVDSYDGDVYYYNGYSTAVVYYTGHKVVKINGDESRWDDQGKLKKRSAEWQKKYLMQQVSEKEFIKILSSGQPLMLIVPKGEIKHFRQSSIYPYVSEYSEAGTSEVYILNKQTLFH</sequence>
<feature type="transmembrane region" description="Helical" evidence="8">
    <location>
        <begin position="162"/>
        <end position="192"/>
    </location>
</feature>
<comment type="subcellular location">
    <subcellularLocation>
        <location evidence="1">Cell membrane</location>
        <topology evidence="1">Multi-pass membrane protein</topology>
    </subcellularLocation>
</comment>
<name>A0A239ZVY3_9FIRM</name>
<keyword evidence="2" id="KW-1003">Cell membrane</keyword>
<feature type="transmembrane region" description="Helical" evidence="8">
    <location>
        <begin position="287"/>
        <end position="305"/>
    </location>
</feature>
<feature type="transmembrane region" description="Helical" evidence="8">
    <location>
        <begin position="311"/>
        <end position="332"/>
    </location>
</feature>
<feature type="transmembrane region" description="Helical" evidence="8">
    <location>
        <begin position="393"/>
        <end position="413"/>
    </location>
</feature>
<keyword evidence="7 8" id="KW-0472">Membrane</keyword>